<name>A0A6I9R1C9_ELAGV</name>
<feature type="compositionally biased region" description="Low complexity" evidence="1">
    <location>
        <begin position="152"/>
        <end position="163"/>
    </location>
</feature>
<evidence type="ECO:0000256" key="1">
    <source>
        <dbReference type="SAM" id="MobiDB-lite"/>
    </source>
</evidence>
<dbReference type="PROSITE" id="PS51140">
    <property type="entry name" value="CUE"/>
    <property type="match status" value="1"/>
</dbReference>
<accession>A0A6I9R1C9</accession>
<dbReference type="RefSeq" id="XP_073110346.1">
    <property type="nucleotide sequence ID" value="XM_073254245.1"/>
</dbReference>
<dbReference type="AlphaFoldDB" id="A0A6I9R1C9"/>
<dbReference type="GeneID" id="105041177"/>
<reference evidence="4 5" key="1">
    <citation type="submission" date="2025-04" db="UniProtKB">
        <authorList>
            <consortium name="RefSeq"/>
        </authorList>
    </citation>
    <scope>IDENTIFICATION</scope>
</reference>
<dbReference type="RefSeq" id="XP_010916336.1">
    <property type="nucleotide sequence ID" value="XM_010918034.2"/>
</dbReference>
<dbReference type="Pfam" id="PF02845">
    <property type="entry name" value="CUE"/>
    <property type="match status" value="1"/>
</dbReference>
<evidence type="ECO:0000313" key="5">
    <source>
        <dbReference type="RefSeq" id="XP_010916337.1"/>
    </source>
</evidence>
<feature type="domain" description="CUE" evidence="2">
    <location>
        <begin position="103"/>
        <end position="146"/>
    </location>
</feature>
<dbReference type="RefSeq" id="XP_010916337.1">
    <property type="nucleotide sequence ID" value="XM_010918035.3"/>
</dbReference>
<proteinExistence type="predicted"/>
<gene>
    <name evidence="4 5" type="primary">LOC105041177</name>
</gene>
<evidence type="ECO:0000313" key="4">
    <source>
        <dbReference type="RefSeq" id="XP_010916336.1"/>
    </source>
</evidence>
<dbReference type="Proteomes" id="UP000504607">
    <property type="component" value="Chromosome 3"/>
</dbReference>
<dbReference type="InterPro" id="IPR038981">
    <property type="entry name" value="CID5/CID6"/>
</dbReference>
<evidence type="ECO:0000313" key="3">
    <source>
        <dbReference type="Proteomes" id="UP000504607"/>
    </source>
</evidence>
<dbReference type="KEGG" id="egu:105041177"/>
<feature type="region of interest" description="Disordered" evidence="1">
    <location>
        <begin position="152"/>
        <end position="180"/>
    </location>
</feature>
<organism evidence="3 5">
    <name type="scientific">Elaeis guineensis var. tenera</name>
    <name type="common">Oil palm</name>
    <dbReference type="NCBI Taxonomy" id="51953"/>
    <lineage>
        <taxon>Eukaryota</taxon>
        <taxon>Viridiplantae</taxon>
        <taxon>Streptophyta</taxon>
        <taxon>Embryophyta</taxon>
        <taxon>Tracheophyta</taxon>
        <taxon>Spermatophyta</taxon>
        <taxon>Magnoliopsida</taxon>
        <taxon>Liliopsida</taxon>
        <taxon>Arecaceae</taxon>
        <taxon>Arecoideae</taxon>
        <taxon>Cocoseae</taxon>
        <taxon>Elaeidinae</taxon>
        <taxon>Elaeis</taxon>
    </lineage>
</organism>
<keyword evidence="3" id="KW-1185">Reference proteome</keyword>
<protein>
    <submittedName>
        <fullName evidence="4 5">Polyadenylate-binding protein-interacting protein 6</fullName>
    </submittedName>
</protein>
<sequence>MMQRKSLLNPYATPYVPLSKIVPGVSSERENRATLCDSENNEIIEKSADYQLPDSVSVDYDIQGLEKLEVSDEPSSKIGDPWNSDDTFQDVIPRSEKQSAVEDSTLIVELLSSMFPDISIESLAELFNANQGDLNQTIYVLEQLEYGGYEVENSAETSETSNSLDDPPEKANASGTISSV</sequence>
<dbReference type="PANTHER" id="PTHR37252:SF3">
    <property type="entry name" value="POLYADENYLATE-BINDING PROTEIN-INTERACTING PROTEIN 6"/>
    <property type="match status" value="1"/>
</dbReference>
<dbReference type="GO" id="GO:0043130">
    <property type="term" value="F:ubiquitin binding"/>
    <property type="evidence" value="ECO:0007669"/>
    <property type="project" value="InterPro"/>
</dbReference>
<dbReference type="PANTHER" id="PTHR37252">
    <property type="entry name" value="POLYADENYLATE-BINDING PROTEIN-INTERACTING PROTEIN 6"/>
    <property type="match status" value="1"/>
</dbReference>
<dbReference type="OrthoDB" id="769720at2759"/>
<dbReference type="InterPro" id="IPR003892">
    <property type="entry name" value="CUE"/>
</dbReference>
<evidence type="ECO:0000259" key="2">
    <source>
        <dbReference type="PROSITE" id="PS51140"/>
    </source>
</evidence>